<sequence>MSKQNWSVNLETEEYADDRDLVIADSIQAILETGPGGFVNLAIAPQHGNPDDYLLRALADRFRDAVAVRFVDQCGCGGYVYRVSRLQ</sequence>
<dbReference type="NCBIfam" id="TIGR03995">
    <property type="entry name" value="target_X_rSAM"/>
    <property type="match status" value="1"/>
</dbReference>
<comment type="caution">
    <text evidence="1">The sequence shown here is derived from an EMBL/GenBank/DDBJ whole genome shotgun (WGS) entry which is preliminary data.</text>
</comment>
<gene>
    <name evidence="1" type="ORF">MM817_02783</name>
</gene>
<accession>A0A9X1VA54</accession>
<dbReference type="Proteomes" id="UP001139263">
    <property type="component" value="Unassembled WGS sequence"/>
</dbReference>
<organism evidence="1 2">
    <name type="scientific">Sulfoacidibacillus ferrooxidans</name>
    <dbReference type="NCBI Taxonomy" id="2005001"/>
    <lineage>
        <taxon>Bacteria</taxon>
        <taxon>Bacillati</taxon>
        <taxon>Bacillota</taxon>
        <taxon>Bacilli</taxon>
        <taxon>Bacillales</taxon>
        <taxon>Alicyclobacillaceae</taxon>
        <taxon>Sulfoacidibacillus</taxon>
    </lineage>
</organism>
<name>A0A9X1VA54_9BACL</name>
<evidence type="ECO:0008006" key="3">
    <source>
        <dbReference type="Google" id="ProtNLM"/>
    </source>
</evidence>
<dbReference type="RefSeq" id="WP_241716207.1">
    <property type="nucleotide sequence ID" value="NZ_JALBUF010000015.1"/>
</dbReference>
<reference evidence="1" key="1">
    <citation type="submission" date="2022-03" db="EMBL/GenBank/DDBJ databases">
        <title>Draft Genome Sequence of Firmicute Strain S0AB, a Heterotrophic Iron/Sulfur-Oxidizing Extreme Acidophile.</title>
        <authorList>
            <person name="Vergara E."/>
            <person name="Pakostova E."/>
            <person name="Johnson D.B."/>
            <person name="Holmes D.S."/>
        </authorList>
    </citation>
    <scope>NUCLEOTIDE SEQUENCE</scope>
    <source>
        <strain evidence="1">S0AB</strain>
    </source>
</reference>
<dbReference type="Pfam" id="PF26005">
    <property type="entry name" value="rSAM_target_put"/>
    <property type="match status" value="1"/>
</dbReference>
<protein>
    <recommendedName>
        <fullName evidence="3">CGCGG family rSAM-modified RiPP protein</fullName>
    </recommendedName>
</protein>
<dbReference type="EMBL" id="JALBUF010000015">
    <property type="protein sequence ID" value="MCI0184486.1"/>
    <property type="molecule type" value="Genomic_DNA"/>
</dbReference>
<evidence type="ECO:0000313" key="1">
    <source>
        <dbReference type="EMBL" id="MCI0184486.1"/>
    </source>
</evidence>
<dbReference type="InterPro" id="IPR023906">
    <property type="entry name" value="rSAM_target_put"/>
</dbReference>
<dbReference type="AlphaFoldDB" id="A0A9X1VA54"/>
<evidence type="ECO:0000313" key="2">
    <source>
        <dbReference type="Proteomes" id="UP001139263"/>
    </source>
</evidence>
<keyword evidence="2" id="KW-1185">Reference proteome</keyword>
<proteinExistence type="predicted"/>